<dbReference type="EMBL" id="BCTB01000009">
    <property type="protein sequence ID" value="GAT14682.1"/>
    <property type="molecule type" value="Genomic_DNA"/>
</dbReference>
<sequence>MSTQVESAWPSHPDYRIDIEPFTYTAQVWFGDLLLAESDRCLILKEAKHIDRLYFPDADIKWELLEQTDHTTVCPFKGRASYWTASHDGQTAENVAWSYRDPLPEVAAIAGHVAFYSERLRVVVVDRWPDGTVVHTRFPLWGDAAELLRLIDVVPEGDHFVGPAHGPTQRDVVEGGQLLAEAIVAVSKTLPDQRVTSASMVFCKAASFTKPVDVSVDLLRGGRTFSTAEVRATQDGVLRGAAILLCDAGADDVFTHVDPMPEVPPPAGAVPFEGFGMPGREIRVVDAAYDPDPDRVGPPEINVWVRFRDAPPHQYLHTALLAQSTTHWTIAAGMLPHAGFGEAHAHRTLSTGIMKATVAFHDDADVTDWLLYHNRAFWAGRGLVQGEGRVFTQDGRQVASYTVQAMVRGFQRSPQEMGHDDRTAM</sequence>
<evidence type="ECO:0000313" key="5">
    <source>
        <dbReference type="Proteomes" id="UP000069654"/>
    </source>
</evidence>
<gene>
    <name evidence="4" type="ORF">RMCT_1652</name>
</gene>
<evidence type="ECO:0000259" key="3">
    <source>
        <dbReference type="Pfam" id="PF20789"/>
    </source>
</evidence>
<dbReference type="RefSeq" id="WP_003925322.1">
    <property type="nucleotide sequence ID" value="NZ_BCTB01000009.1"/>
</dbReference>
<dbReference type="AlphaFoldDB" id="A0A100XDR9"/>
<dbReference type="InterPro" id="IPR049449">
    <property type="entry name" value="TesB_ACOT8-like_N"/>
</dbReference>
<protein>
    <submittedName>
        <fullName evidence="4">Acyl-CoA thioesterase</fullName>
    </submittedName>
</protein>
<dbReference type="Pfam" id="PF04248">
    <property type="entry name" value="NTP_transf_9"/>
    <property type="match status" value="1"/>
</dbReference>
<dbReference type="CDD" id="cd03444">
    <property type="entry name" value="Thioesterase_II_repeat1"/>
    <property type="match status" value="1"/>
</dbReference>
<dbReference type="Gene3D" id="2.170.150.40">
    <property type="entry name" value="Domain of unknown function (DUF427)"/>
    <property type="match status" value="1"/>
</dbReference>
<dbReference type="SUPFAM" id="SSF54637">
    <property type="entry name" value="Thioesterase/thiol ester dehydrase-isomerase"/>
    <property type="match status" value="2"/>
</dbReference>
<dbReference type="Pfam" id="PF13622">
    <property type="entry name" value="4HBT_3"/>
    <property type="match status" value="1"/>
</dbReference>
<comment type="caution">
    <text evidence="4">The sequence shown here is derived from an EMBL/GenBank/DDBJ whole genome shotgun (WGS) entry which is preliminary data.</text>
</comment>
<dbReference type="InterPro" id="IPR029069">
    <property type="entry name" value="HotDog_dom_sf"/>
</dbReference>
<dbReference type="Pfam" id="PF20789">
    <property type="entry name" value="4HBT_3C"/>
    <property type="match status" value="1"/>
</dbReference>
<accession>A0A100XDR9</accession>
<evidence type="ECO:0000313" key="4">
    <source>
        <dbReference type="EMBL" id="GAT14682.1"/>
    </source>
</evidence>
<reference evidence="5" key="2">
    <citation type="submission" date="2016-02" db="EMBL/GenBank/DDBJ databases">
        <title>Draft genome sequence of five rapidly growing Mycobacterium species.</title>
        <authorList>
            <person name="Katahira K."/>
            <person name="Gotou Y."/>
            <person name="Iida K."/>
            <person name="Ogura Y."/>
            <person name="Hayashi T."/>
        </authorList>
    </citation>
    <scope>NUCLEOTIDE SEQUENCE [LARGE SCALE GENOMIC DNA]</scope>
    <source>
        <strain evidence="5">JCM6362</strain>
    </source>
</reference>
<dbReference type="OrthoDB" id="4565346at2"/>
<dbReference type="InterPro" id="IPR042171">
    <property type="entry name" value="Acyl-CoA_hotdog"/>
</dbReference>
<feature type="domain" description="DUF427" evidence="1">
    <location>
        <begin position="27"/>
        <end position="117"/>
    </location>
</feature>
<dbReference type="InterPro" id="IPR049450">
    <property type="entry name" value="ACOT8-like_C"/>
</dbReference>
<dbReference type="PANTHER" id="PTHR34310:SF9">
    <property type="entry name" value="BLR5716 PROTEIN"/>
    <property type="match status" value="1"/>
</dbReference>
<name>A0A100XDR9_MYCTH</name>
<evidence type="ECO:0000259" key="1">
    <source>
        <dbReference type="Pfam" id="PF04248"/>
    </source>
</evidence>
<feature type="domain" description="Acyl-CoA thioesterase-like N-terminal HotDog" evidence="2">
    <location>
        <begin position="168"/>
        <end position="240"/>
    </location>
</feature>
<dbReference type="PANTHER" id="PTHR34310">
    <property type="entry name" value="DUF427 DOMAIN PROTEIN (AFU_ORTHOLOGUE AFUA_3G02220)"/>
    <property type="match status" value="1"/>
</dbReference>
<dbReference type="STRING" id="1797.RMCT_1652"/>
<dbReference type="OMA" id="STTHWTI"/>
<evidence type="ECO:0000259" key="2">
    <source>
        <dbReference type="Pfam" id="PF13622"/>
    </source>
</evidence>
<dbReference type="InterPro" id="IPR038694">
    <property type="entry name" value="DUF427_sf"/>
</dbReference>
<reference evidence="4 5" key="1">
    <citation type="journal article" date="2016" name="Genome Announc.">
        <title>Draft Genome Sequences of Five Rapidly Growing Mycobacterium Species, M. thermoresistibile, M. fortuitum subsp. acetamidolyticum, M. canariasense, M. brisbanense, and M. novocastrense.</title>
        <authorList>
            <person name="Katahira K."/>
            <person name="Ogura Y."/>
            <person name="Gotoh Y."/>
            <person name="Hayashi T."/>
        </authorList>
    </citation>
    <scope>NUCLEOTIDE SEQUENCE [LARGE SCALE GENOMIC DNA]</scope>
    <source>
        <strain evidence="4 5">JCM6362</strain>
    </source>
</reference>
<dbReference type="Gene3D" id="2.40.160.210">
    <property type="entry name" value="Acyl-CoA thioesterase, double hotdog domain"/>
    <property type="match status" value="1"/>
</dbReference>
<dbReference type="Proteomes" id="UP000069654">
    <property type="component" value="Unassembled WGS sequence"/>
</dbReference>
<feature type="domain" description="Acyl-CoA thioesterase-like C-terminal" evidence="3">
    <location>
        <begin position="280"/>
        <end position="406"/>
    </location>
</feature>
<organism evidence="4 5">
    <name type="scientific">Mycolicibacterium thermoresistibile</name>
    <name type="common">Mycobacterium thermoresistibile</name>
    <dbReference type="NCBI Taxonomy" id="1797"/>
    <lineage>
        <taxon>Bacteria</taxon>
        <taxon>Bacillati</taxon>
        <taxon>Actinomycetota</taxon>
        <taxon>Actinomycetes</taxon>
        <taxon>Mycobacteriales</taxon>
        <taxon>Mycobacteriaceae</taxon>
        <taxon>Mycolicibacterium</taxon>
    </lineage>
</organism>
<dbReference type="InterPro" id="IPR007361">
    <property type="entry name" value="DUF427"/>
</dbReference>
<proteinExistence type="predicted"/>